<reference evidence="2 4" key="1">
    <citation type="submission" date="2013-07" db="EMBL/GenBank/DDBJ databases">
        <authorList>
            <person name="Genoscope - CEA"/>
        </authorList>
    </citation>
    <scope>NUCLEOTIDE SEQUENCE [LARGE SCALE GENOMIC DNA]</scope>
    <source>
        <strain evidence="2">FRM16</strain>
        <strain evidence="4">FRM16 / DSM 17909</strain>
    </source>
</reference>
<dbReference type="AlphaFoldDB" id="A0A068QVX4"/>
<dbReference type="Proteomes" id="UP000324170">
    <property type="component" value="Unassembled WGS sequence"/>
</dbReference>
<sequence length="242" mass="25586">MHWQRKTLQLSPALSGLSASIVPVHPFIYGVGQQADSGSYLSPANAIHYLSNKLTGAGHLNALVLMVCAKTHAEFMQHLTQFSSVLPLPVFSQVTRMAKTAERLSISKMQLPGKQGGGLPLPQPLSTASSRLAANAQLIEQAKAQASAGSSLAGLKAQLSGFTTARQNALQQVSDALSGAMGNTAPVWAFSGTGHGALLAEKLRKEIPEPDAVYTLATLFAGDNISALERMLSHEPNYHPRP</sequence>
<organism evidence="2 4">
    <name type="scientific">Xenorhabdus doucetiae</name>
    <dbReference type="NCBI Taxonomy" id="351671"/>
    <lineage>
        <taxon>Bacteria</taxon>
        <taxon>Pseudomonadati</taxon>
        <taxon>Pseudomonadota</taxon>
        <taxon>Gammaproteobacteria</taxon>
        <taxon>Enterobacterales</taxon>
        <taxon>Morganellaceae</taxon>
        <taxon>Xenorhabdus</taxon>
    </lineage>
</organism>
<dbReference type="RefSeq" id="WP_045971827.1">
    <property type="nucleotide sequence ID" value="NZ_CAWMED010000001.1"/>
</dbReference>
<dbReference type="Proteomes" id="UP000032721">
    <property type="component" value="Chromosome"/>
</dbReference>
<protein>
    <submittedName>
        <fullName evidence="2">Uncharacterized protein</fullName>
    </submittedName>
</protein>
<name>A0A068QVX4_9GAMM</name>
<evidence type="ECO:0000313" key="2">
    <source>
        <dbReference type="EMBL" id="CDG19113.1"/>
    </source>
</evidence>
<dbReference type="KEGG" id="xdo:XDD1_3423"/>
<dbReference type="EMBL" id="FO704550">
    <property type="protein sequence ID" value="CDG19113.1"/>
    <property type="molecule type" value="Genomic_DNA"/>
</dbReference>
<dbReference type="EMBL" id="FO704550">
    <property type="protein sequence ID" value="CDG18533.1"/>
    <property type="molecule type" value="Genomic_DNA"/>
</dbReference>
<evidence type="ECO:0000313" key="5">
    <source>
        <dbReference type="Proteomes" id="UP000324170"/>
    </source>
</evidence>
<keyword evidence="5" id="KW-1185">Reference proteome</keyword>
<dbReference type="KEGG" id="xdo:XDD1_2834"/>
<dbReference type="STRING" id="351671.XDD1_2834"/>
<reference evidence="3 5" key="2">
    <citation type="submission" date="2019-07" db="EMBL/GenBank/DDBJ databases">
        <title>Genomic Encyclopedia of Type Strains, Phase I: the one thousand microbial genomes (KMG-I) project.</title>
        <authorList>
            <person name="Kyrpides N."/>
        </authorList>
    </citation>
    <scope>NUCLEOTIDE SEQUENCE [LARGE SCALE GENOMIC DNA]</scope>
    <source>
        <strain evidence="3 5">DSM 17909</strain>
    </source>
</reference>
<dbReference type="HOGENOM" id="CLU_074564_0_0_6"/>
<dbReference type="EMBL" id="VNHN01000082">
    <property type="protein sequence ID" value="TYO98391.1"/>
    <property type="molecule type" value="Genomic_DNA"/>
</dbReference>
<gene>
    <name evidence="3" type="ORF">LY16_03322</name>
    <name evidence="1" type="ORF">XDD1_2834</name>
    <name evidence="2" type="ORF">XDD1_3423</name>
</gene>
<proteinExistence type="predicted"/>
<evidence type="ECO:0000313" key="3">
    <source>
        <dbReference type="EMBL" id="TYO98391.1"/>
    </source>
</evidence>
<dbReference type="OrthoDB" id="5674556at2"/>
<evidence type="ECO:0000313" key="4">
    <source>
        <dbReference type="Proteomes" id="UP000032721"/>
    </source>
</evidence>
<accession>A0A068QVX4</accession>
<evidence type="ECO:0000313" key="1">
    <source>
        <dbReference type="EMBL" id="CDG18533.1"/>
    </source>
</evidence>